<keyword evidence="4" id="KW-1185">Reference proteome</keyword>
<feature type="domain" description="Chaperone DnaJ C-terminal" evidence="2">
    <location>
        <begin position="15"/>
        <end position="160"/>
    </location>
</feature>
<dbReference type="Proteomes" id="UP000054248">
    <property type="component" value="Unassembled WGS sequence"/>
</dbReference>
<name>A0A0C3LXU4_9AGAM</name>
<dbReference type="SUPFAM" id="SSF49493">
    <property type="entry name" value="HSP40/DnaJ peptide-binding domain"/>
    <property type="match status" value="2"/>
</dbReference>
<dbReference type="PANTHER" id="PTHR24078">
    <property type="entry name" value="DNAJ HOMOLOG SUBFAMILY C MEMBER"/>
    <property type="match status" value="1"/>
</dbReference>
<reference evidence="4" key="2">
    <citation type="submission" date="2015-01" db="EMBL/GenBank/DDBJ databases">
        <title>Evolutionary Origins and Diversification of the Mycorrhizal Mutualists.</title>
        <authorList>
            <consortium name="DOE Joint Genome Institute"/>
            <consortium name="Mycorrhizal Genomics Consortium"/>
            <person name="Kohler A."/>
            <person name="Kuo A."/>
            <person name="Nagy L.G."/>
            <person name="Floudas D."/>
            <person name="Copeland A."/>
            <person name="Barry K.W."/>
            <person name="Cichocki N."/>
            <person name="Veneault-Fourrey C."/>
            <person name="LaButti K."/>
            <person name="Lindquist E.A."/>
            <person name="Lipzen A."/>
            <person name="Lundell T."/>
            <person name="Morin E."/>
            <person name="Murat C."/>
            <person name="Riley R."/>
            <person name="Ohm R."/>
            <person name="Sun H."/>
            <person name="Tunlid A."/>
            <person name="Henrissat B."/>
            <person name="Grigoriev I.V."/>
            <person name="Hibbett D.S."/>
            <person name="Martin F."/>
        </authorList>
    </citation>
    <scope>NUCLEOTIDE SEQUENCE [LARGE SCALE GENOMIC DNA]</scope>
    <source>
        <strain evidence="4">MUT 4182</strain>
    </source>
</reference>
<dbReference type="Pfam" id="PF01556">
    <property type="entry name" value="DnaJ_C"/>
    <property type="match status" value="1"/>
</dbReference>
<dbReference type="GO" id="GO:0005829">
    <property type="term" value="C:cytosol"/>
    <property type="evidence" value="ECO:0007669"/>
    <property type="project" value="TreeGrafter"/>
</dbReference>
<dbReference type="HOGENOM" id="CLU_017633_6_3_1"/>
<gene>
    <name evidence="3" type="ORF">M407DRAFT_74611</name>
</gene>
<evidence type="ECO:0000313" key="4">
    <source>
        <dbReference type="Proteomes" id="UP000054248"/>
    </source>
</evidence>
<dbReference type="InterPro" id="IPR051339">
    <property type="entry name" value="DnaJ_subfamily_B"/>
</dbReference>
<accession>A0A0C3LXU4</accession>
<evidence type="ECO:0000259" key="2">
    <source>
        <dbReference type="Pfam" id="PF01556"/>
    </source>
</evidence>
<dbReference type="GO" id="GO:0051087">
    <property type="term" value="F:protein-folding chaperone binding"/>
    <property type="evidence" value="ECO:0007669"/>
    <property type="project" value="TreeGrafter"/>
</dbReference>
<dbReference type="GO" id="GO:0051082">
    <property type="term" value="F:unfolded protein binding"/>
    <property type="evidence" value="ECO:0007669"/>
    <property type="project" value="InterPro"/>
</dbReference>
<dbReference type="PANTHER" id="PTHR24078:SF553">
    <property type="entry name" value="DNAJ HOMOLOG SUBFAMILY B MEMBER 5"/>
    <property type="match status" value="1"/>
</dbReference>
<proteinExistence type="predicted"/>
<organism evidence="3 4">
    <name type="scientific">Tulasnella calospora MUT 4182</name>
    <dbReference type="NCBI Taxonomy" id="1051891"/>
    <lineage>
        <taxon>Eukaryota</taxon>
        <taxon>Fungi</taxon>
        <taxon>Dikarya</taxon>
        <taxon>Basidiomycota</taxon>
        <taxon>Agaricomycotina</taxon>
        <taxon>Agaricomycetes</taxon>
        <taxon>Cantharellales</taxon>
        <taxon>Tulasnellaceae</taxon>
        <taxon>Tulasnella</taxon>
    </lineage>
</organism>
<dbReference type="Gene3D" id="2.60.260.20">
    <property type="entry name" value="Urease metallochaperone UreE, N-terminal domain"/>
    <property type="match status" value="2"/>
</dbReference>
<evidence type="ECO:0000313" key="3">
    <source>
        <dbReference type="EMBL" id="KIO26297.1"/>
    </source>
</evidence>
<reference evidence="3 4" key="1">
    <citation type="submission" date="2014-04" db="EMBL/GenBank/DDBJ databases">
        <authorList>
            <consortium name="DOE Joint Genome Institute"/>
            <person name="Kuo A."/>
            <person name="Girlanda M."/>
            <person name="Perotto S."/>
            <person name="Kohler A."/>
            <person name="Nagy L.G."/>
            <person name="Floudas D."/>
            <person name="Copeland A."/>
            <person name="Barry K.W."/>
            <person name="Cichocki N."/>
            <person name="Veneault-Fourrey C."/>
            <person name="LaButti K."/>
            <person name="Lindquist E.A."/>
            <person name="Lipzen A."/>
            <person name="Lundell T."/>
            <person name="Morin E."/>
            <person name="Murat C."/>
            <person name="Sun H."/>
            <person name="Tunlid A."/>
            <person name="Henrissat B."/>
            <person name="Grigoriev I.V."/>
            <person name="Hibbett D.S."/>
            <person name="Martin F."/>
            <person name="Nordberg H.P."/>
            <person name="Cantor M.N."/>
            <person name="Hua S.X."/>
        </authorList>
    </citation>
    <scope>NUCLEOTIDE SEQUENCE [LARGE SCALE GENOMIC DNA]</scope>
    <source>
        <strain evidence="3 4">MUT 4182</strain>
    </source>
</reference>
<evidence type="ECO:0000256" key="1">
    <source>
        <dbReference type="ARBA" id="ARBA00023186"/>
    </source>
</evidence>
<dbReference type="GO" id="GO:0006457">
    <property type="term" value="P:protein folding"/>
    <property type="evidence" value="ECO:0007669"/>
    <property type="project" value="InterPro"/>
</dbReference>
<sequence>PSDKSPPLSDKYSNMFNGGTYYYRITTRLLSGEPKVQTVQIVIKPGWKTGTRIIFPDAGNERYPGVFQTMVFVVKQVDHERFTRREGGKLECYQDIYPLEAHMETGKRALRKIVGLDGKVIEFYPPQGVINHGQETVIVGEGMPQRSNREVVGRGDLIVR</sequence>
<dbReference type="EMBL" id="KN823026">
    <property type="protein sequence ID" value="KIO26297.1"/>
    <property type="molecule type" value="Genomic_DNA"/>
</dbReference>
<feature type="non-terminal residue" evidence="3">
    <location>
        <position position="1"/>
    </location>
</feature>
<dbReference type="InterPro" id="IPR002939">
    <property type="entry name" value="DnaJ_C"/>
</dbReference>
<dbReference type="InterPro" id="IPR008971">
    <property type="entry name" value="HSP40/DnaJ_pept-bd"/>
</dbReference>
<dbReference type="AlphaFoldDB" id="A0A0C3LXU4"/>
<dbReference type="STRING" id="1051891.A0A0C3LXU4"/>
<protein>
    <recommendedName>
        <fullName evidence="2">Chaperone DnaJ C-terminal domain-containing protein</fullName>
    </recommendedName>
</protein>
<keyword evidence="1" id="KW-0143">Chaperone</keyword>
<dbReference type="OrthoDB" id="10250354at2759"/>